<dbReference type="EMBL" id="JANPWB010000003">
    <property type="protein sequence ID" value="KAJ1203974.1"/>
    <property type="molecule type" value="Genomic_DNA"/>
</dbReference>
<evidence type="ECO:0000256" key="1">
    <source>
        <dbReference type="SAM" id="MobiDB-lite"/>
    </source>
</evidence>
<sequence>MCCPRRPNIVGRRRRRALSPRGRLAARSKPGCLLSSAACGPLLSLGQRSPRTRPPEVLPRGSRPRRPLDRGGSRLKARCRLPLRRLRHLGSRVAASEGRGRRLSPDGSLRPRPPC</sequence>
<evidence type="ECO:0000313" key="2">
    <source>
        <dbReference type="EMBL" id="KAJ1203974.1"/>
    </source>
</evidence>
<comment type="caution">
    <text evidence="2">The sequence shown here is derived from an EMBL/GenBank/DDBJ whole genome shotgun (WGS) entry which is preliminary data.</text>
</comment>
<proteinExistence type="predicted"/>
<feature type="compositionally biased region" description="Basic residues" evidence="1">
    <location>
        <begin position="73"/>
        <end position="90"/>
    </location>
</feature>
<evidence type="ECO:0000313" key="3">
    <source>
        <dbReference type="Proteomes" id="UP001066276"/>
    </source>
</evidence>
<reference evidence="2" key="1">
    <citation type="journal article" date="2022" name="bioRxiv">
        <title>Sequencing and chromosome-scale assembly of the giantPleurodeles waltlgenome.</title>
        <authorList>
            <person name="Brown T."/>
            <person name="Elewa A."/>
            <person name="Iarovenko S."/>
            <person name="Subramanian E."/>
            <person name="Araus A.J."/>
            <person name="Petzold A."/>
            <person name="Susuki M."/>
            <person name="Suzuki K.-i.T."/>
            <person name="Hayashi T."/>
            <person name="Toyoda A."/>
            <person name="Oliveira C."/>
            <person name="Osipova E."/>
            <person name="Leigh N.D."/>
            <person name="Simon A."/>
            <person name="Yun M.H."/>
        </authorList>
    </citation>
    <scope>NUCLEOTIDE SEQUENCE</scope>
    <source>
        <strain evidence="2">20211129_DDA</strain>
        <tissue evidence="2">Liver</tissue>
    </source>
</reference>
<name>A0AAV7VQM1_PLEWA</name>
<accession>A0AAV7VQM1</accession>
<keyword evidence="3" id="KW-1185">Reference proteome</keyword>
<organism evidence="2 3">
    <name type="scientific">Pleurodeles waltl</name>
    <name type="common">Iberian ribbed newt</name>
    <dbReference type="NCBI Taxonomy" id="8319"/>
    <lineage>
        <taxon>Eukaryota</taxon>
        <taxon>Metazoa</taxon>
        <taxon>Chordata</taxon>
        <taxon>Craniata</taxon>
        <taxon>Vertebrata</taxon>
        <taxon>Euteleostomi</taxon>
        <taxon>Amphibia</taxon>
        <taxon>Batrachia</taxon>
        <taxon>Caudata</taxon>
        <taxon>Salamandroidea</taxon>
        <taxon>Salamandridae</taxon>
        <taxon>Pleurodelinae</taxon>
        <taxon>Pleurodeles</taxon>
    </lineage>
</organism>
<dbReference type="Proteomes" id="UP001066276">
    <property type="component" value="Chromosome 2_1"/>
</dbReference>
<dbReference type="AlphaFoldDB" id="A0AAV7VQM1"/>
<gene>
    <name evidence="2" type="ORF">NDU88_007755</name>
</gene>
<protein>
    <submittedName>
        <fullName evidence="2">Uncharacterized protein</fullName>
    </submittedName>
</protein>
<feature type="region of interest" description="Disordered" evidence="1">
    <location>
        <begin position="43"/>
        <end position="115"/>
    </location>
</feature>